<feature type="transmembrane region" description="Helical" evidence="1">
    <location>
        <begin position="35"/>
        <end position="52"/>
    </location>
</feature>
<dbReference type="AlphaFoldDB" id="A0A1W6MI15"/>
<accession>A0A1W6MI15</accession>
<dbReference type="STRING" id="331648.BST97_04270"/>
<evidence type="ECO:0000256" key="1">
    <source>
        <dbReference type="SAM" id="Phobius"/>
    </source>
</evidence>
<sequence>MITLELPFNQELYLQQTKITFRYVYEKDFLKIRRSVIFTTVFILIGIILLFFGNELSTLFFAIAVYGLIMIHVHQESYQRLKDGHLREIRKLLSSPELNLSASLILTEKALRVHYENHCSFTYCSDFEELKRK</sequence>
<evidence type="ECO:0000313" key="3">
    <source>
        <dbReference type="Proteomes" id="UP000193431"/>
    </source>
</evidence>
<organism evidence="2 3">
    <name type="scientific">Nonlabens spongiae</name>
    <dbReference type="NCBI Taxonomy" id="331648"/>
    <lineage>
        <taxon>Bacteria</taxon>
        <taxon>Pseudomonadati</taxon>
        <taxon>Bacteroidota</taxon>
        <taxon>Flavobacteriia</taxon>
        <taxon>Flavobacteriales</taxon>
        <taxon>Flavobacteriaceae</taxon>
        <taxon>Nonlabens</taxon>
    </lineage>
</organism>
<reference evidence="2 3" key="1">
    <citation type="submission" date="2016-11" db="EMBL/GenBank/DDBJ databases">
        <title>Trade-off between light-utilization and light-protection in marine flavobacteria.</title>
        <authorList>
            <person name="Kumagai Y."/>
        </authorList>
    </citation>
    <scope>NUCLEOTIDE SEQUENCE [LARGE SCALE GENOMIC DNA]</scope>
    <source>
        <strain evidence="2 3">JCM 13191</strain>
    </source>
</reference>
<feature type="transmembrane region" description="Helical" evidence="1">
    <location>
        <begin position="58"/>
        <end position="74"/>
    </location>
</feature>
<dbReference type="OrthoDB" id="1361843at2"/>
<dbReference type="EMBL" id="CP019344">
    <property type="protein sequence ID" value="ARN77258.1"/>
    <property type="molecule type" value="Genomic_DNA"/>
</dbReference>
<keyword evidence="1" id="KW-1133">Transmembrane helix</keyword>
<keyword evidence="1" id="KW-0812">Transmembrane</keyword>
<evidence type="ECO:0000313" key="2">
    <source>
        <dbReference type="EMBL" id="ARN77258.1"/>
    </source>
</evidence>
<dbReference type="RefSeq" id="WP_085766065.1">
    <property type="nucleotide sequence ID" value="NZ_CP019344.1"/>
</dbReference>
<protein>
    <submittedName>
        <fullName evidence="2">Uncharacterized protein</fullName>
    </submittedName>
</protein>
<keyword evidence="3" id="KW-1185">Reference proteome</keyword>
<dbReference type="Proteomes" id="UP000193431">
    <property type="component" value="Chromosome"/>
</dbReference>
<name>A0A1W6MI15_9FLAO</name>
<proteinExistence type="predicted"/>
<keyword evidence="1" id="KW-0472">Membrane</keyword>
<gene>
    <name evidence="2" type="ORF">BST97_04270</name>
</gene>